<keyword evidence="5" id="KW-0175">Coiled coil</keyword>
<evidence type="ECO:0000313" key="7">
    <source>
        <dbReference type="EMBL" id="MTU44222.1"/>
    </source>
</evidence>
<proteinExistence type="predicted"/>
<reference evidence="7 8" key="1">
    <citation type="journal article" date="2019" name="Nat. Med.">
        <title>A library of human gut bacterial isolates paired with longitudinal multiomics data enables mechanistic microbiome research.</title>
        <authorList>
            <person name="Poyet M."/>
            <person name="Groussin M."/>
            <person name="Gibbons S.M."/>
            <person name="Avila-Pacheco J."/>
            <person name="Jiang X."/>
            <person name="Kearney S.M."/>
            <person name="Perrotta A.R."/>
            <person name="Berdy B."/>
            <person name="Zhao S."/>
            <person name="Lieberman T.D."/>
            <person name="Swanson P.K."/>
            <person name="Smith M."/>
            <person name="Roesemann S."/>
            <person name="Alexander J.E."/>
            <person name="Rich S.A."/>
            <person name="Livny J."/>
            <person name="Vlamakis H."/>
            <person name="Clish C."/>
            <person name="Bullock K."/>
            <person name="Deik A."/>
            <person name="Scott J."/>
            <person name="Pierce K.A."/>
            <person name="Xavier R.J."/>
            <person name="Alm E.J."/>
        </authorList>
    </citation>
    <scope>NUCLEOTIDE SEQUENCE [LARGE SCALE GENOMIC DNA]</scope>
    <source>
        <strain evidence="7 8">BIOML-A2</strain>
    </source>
</reference>
<dbReference type="InterPro" id="IPR050315">
    <property type="entry name" value="FAD-oxidoreductase_2"/>
</dbReference>
<dbReference type="Gene3D" id="3.90.700.10">
    <property type="entry name" value="Succinate dehydrogenase/fumarate reductase flavoprotein, catalytic domain"/>
    <property type="match status" value="1"/>
</dbReference>
<evidence type="ECO:0000313" key="8">
    <source>
        <dbReference type="Proteomes" id="UP000462362"/>
    </source>
</evidence>
<feature type="coiled-coil region" evidence="5">
    <location>
        <begin position="51"/>
        <end position="78"/>
    </location>
</feature>
<gene>
    <name evidence="7" type="ORF">GMD42_11550</name>
</gene>
<evidence type="ECO:0000256" key="4">
    <source>
        <dbReference type="ARBA" id="ARBA00023002"/>
    </source>
</evidence>
<dbReference type="Gene3D" id="3.50.50.60">
    <property type="entry name" value="FAD/NAD(P)-binding domain"/>
    <property type="match status" value="1"/>
</dbReference>
<comment type="cofactor">
    <cofactor evidence="1">
        <name>FAD</name>
        <dbReference type="ChEBI" id="CHEBI:57692"/>
    </cofactor>
</comment>
<evidence type="ECO:0000259" key="6">
    <source>
        <dbReference type="Pfam" id="PF00890"/>
    </source>
</evidence>
<keyword evidence="2" id="KW-0285">Flavoprotein</keyword>
<protein>
    <submittedName>
        <fullName evidence="7">FAD-binding protein</fullName>
    </submittedName>
</protein>
<evidence type="ECO:0000256" key="2">
    <source>
        <dbReference type="ARBA" id="ARBA00022630"/>
    </source>
</evidence>
<dbReference type="InterPro" id="IPR036188">
    <property type="entry name" value="FAD/NAD-bd_sf"/>
</dbReference>
<evidence type="ECO:0000256" key="1">
    <source>
        <dbReference type="ARBA" id="ARBA00001974"/>
    </source>
</evidence>
<comment type="caution">
    <text evidence="7">The sequence shown here is derived from an EMBL/GenBank/DDBJ whole genome shotgun (WGS) entry which is preliminary data.</text>
</comment>
<dbReference type="EMBL" id="WNCL01000054">
    <property type="protein sequence ID" value="MTU44222.1"/>
    <property type="molecule type" value="Genomic_DNA"/>
</dbReference>
<keyword evidence="4" id="KW-0560">Oxidoreductase</keyword>
<evidence type="ECO:0000256" key="5">
    <source>
        <dbReference type="SAM" id="Coils"/>
    </source>
</evidence>
<dbReference type="InterPro" id="IPR027477">
    <property type="entry name" value="Succ_DH/fumarate_Rdtase_cat_sf"/>
</dbReference>
<dbReference type="SUPFAM" id="SSF56425">
    <property type="entry name" value="Succinate dehydrogenase/fumarate reductase flavoprotein, catalytic domain"/>
    <property type="match status" value="1"/>
</dbReference>
<dbReference type="SUPFAM" id="SSF51905">
    <property type="entry name" value="FAD/NAD(P)-binding domain"/>
    <property type="match status" value="1"/>
</dbReference>
<dbReference type="Proteomes" id="UP000462362">
    <property type="component" value="Unassembled WGS sequence"/>
</dbReference>
<dbReference type="GO" id="GO:0016491">
    <property type="term" value="F:oxidoreductase activity"/>
    <property type="evidence" value="ECO:0007669"/>
    <property type="project" value="UniProtKB-KW"/>
</dbReference>
<dbReference type="Pfam" id="PF00890">
    <property type="entry name" value="FAD_binding_2"/>
    <property type="match status" value="1"/>
</dbReference>
<dbReference type="PANTHER" id="PTHR43400">
    <property type="entry name" value="FUMARATE REDUCTASE"/>
    <property type="match status" value="1"/>
</dbReference>
<dbReference type="AlphaFoldDB" id="A0A844LJK3"/>
<dbReference type="PANTHER" id="PTHR43400:SF7">
    <property type="entry name" value="FAD-DEPENDENT OXIDOREDUCTASE 2 FAD BINDING DOMAIN-CONTAINING PROTEIN"/>
    <property type="match status" value="1"/>
</dbReference>
<name>A0A844LJK3_9BURK</name>
<organism evidence="7 8">
    <name type="scientific">Parasutterella excrementihominis</name>
    <dbReference type="NCBI Taxonomy" id="487175"/>
    <lineage>
        <taxon>Bacteria</taxon>
        <taxon>Pseudomonadati</taxon>
        <taxon>Pseudomonadota</taxon>
        <taxon>Betaproteobacteria</taxon>
        <taxon>Burkholderiales</taxon>
        <taxon>Sutterellaceae</taxon>
        <taxon>Parasutterella</taxon>
    </lineage>
</organism>
<accession>A0A844LJK3</accession>
<evidence type="ECO:0000256" key="3">
    <source>
        <dbReference type="ARBA" id="ARBA00022827"/>
    </source>
</evidence>
<keyword evidence="3" id="KW-0274">FAD</keyword>
<feature type="domain" description="FAD-dependent oxidoreductase 2 FAD-binding" evidence="6">
    <location>
        <begin position="43"/>
        <end position="147"/>
    </location>
</feature>
<sequence>MHHDKGQALFLINSCNYQKFSQILFRFFINIVRRTCEKQKVDKFDNLKDLAKAEGINYQNLEKTVKEYNEDVLKGKDRYQNRTKLLDTIDKGPYYAFECEPQIYTSYSGLEINKKAQVMTTAGTPIPGLYAAGDVTGHLAYQAGLGGGGISGLVMATVYGRIAGAEAAK</sequence>
<dbReference type="InterPro" id="IPR003953">
    <property type="entry name" value="FAD-dep_OxRdtase_2_FAD-bd"/>
</dbReference>